<organism evidence="2 3">
    <name type="scientific">Trichonephila clavata</name>
    <name type="common">Joro spider</name>
    <name type="synonym">Nephila clavata</name>
    <dbReference type="NCBI Taxonomy" id="2740835"/>
    <lineage>
        <taxon>Eukaryota</taxon>
        <taxon>Metazoa</taxon>
        <taxon>Ecdysozoa</taxon>
        <taxon>Arthropoda</taxon>
        <taxon>Chelicerata</taxon>
        <taxon>Arachnida</taxon>
        <taxon>Araneae</taxon>
        <taxon>Araneomorphae</taxon>
        <taxon>Entelegynae</taxon>
        <taxon>Araneoidea</taxon>
        <taxon>Nephilidae</taxon>
        <taxon>Trichonephila</taxon>
    </lineage>
</organism>
<proteinExistence type="predicted"/>
<keyword evidence="1" id="KW-0732">Signal</keyword>
<dbReference type="OrthoDB" id="10400830at2759"/>
<name>A0A8X6GAG1_TRICU</name>
<accession>A0A8X6GAG1</accession>
<dbReference type="Proteomes" id="UP000887116">
    <property type="component" value="Unassembled WGS sequence"/>
</dbReference>
<evidence type="ECO:0000313" key="3">
    <source>
        <dbReference type="Proteomes" id="UP000887116"/>
    </source>
</evidence>
<dbReference type="EMBL" id="BMAO01021890">
    <property type="protein sequence ID" value="GFQ78163.1"/>
    <property type="molecule type" value="Genomic_DNA"/>
</dbReference>
<evidence type="ECO:0000256" key="1">
    <source>
        <dbReference type="SAM" id="SignalP"/>
    </source>
</evidence>
<protein>
    <submittedName>
        <fullName evidence="2">Uncharacterized protein</fullName>
    </submittedName>
</protein>
<comment type="caution">
    <text evidence="2">The sequence shown here is derived from an EMBL/GenBank/DDBJ whole genome shotgun (WGS) entry which is preliminary data.</text>
</comment>
<reference evidence="2" key="1">
    <citation type="submission" date="2020-07" db="EMBL/GenBank/DDBJ databases">
        <title>Multicomponent nature underlies the extraordinary mechanical properties of spider dragline silk.</title>
        <authorList>
            <person name="Kono N."/>
            <person name="Nakamura H."/>
            <person name="Mori M."/>
            <person name="Yoshida Y."/>
            <person name="Ohtoshi R."/>
            <person name="Malay A.D."/>
            <person name="Moran D.A.P."/>
            <person name="Tomita M."/>
            <person name="Numata K."/>
            <person name="Arakawa K."/>
        </authorList>
    </citation>
    <scope>NUCLEOTIDE SEQUENCE</scope>
</reference>
<sequence length="108" mass="12367">MKFILVLFFAVLAVASAQRTRYRYLHPVLLPFNPFRGGDDEYAASLGGADVGAYRRSQITRGGFRGYRDTEISGFIPKALTTKELENSKLIMKNFWKHWTFNLIITDC</sequence>
<dbReference type="AlphaFoldDB" id="A0A8X6GAG1"/>
<gene>
    <name evidence="2" type="ORF">TNCT_62341</name>
</gene>
<evidence type="ECO:0000313" key="2">
    <source>
        <dbReference type="EMBL" id="GFQ78163.1"/>
    </source>
</evidence>
<feature type="chain" id="PRO_5036459762" evidence="1">
    <location>
        <begin position="18"/>
        <end position="108"/>
    </location>
</feature>
<feature type="signal peptide" evidence="1">
    <location>
        <begin position="1"/>
        <end position="17"/>
    </location>
</feature>
<keyword evidence="3" id="KW-1185">Reference proteome</keyword>